<dbReference type="Pfam" id="PF17802">
    <property type="entry name" value="SpaA"/>
    <property type="match status" value="10"/>
</dbReference>
<feature type="domain" description="SpaA-like prealbumin fold" evidence="5">
    <location>
        <begin position="943"/>
        <end position="1031"/>
    </location>
</feature>
<evidence type="ECO:0000313" key="6">
    <source>
        <dbReference type="EMBL" id="MDB8004899.1"/>
    </source>
</evidence>
<feature type="domain" description="SpaA-like prealbumin fold" evidence="5">
    <location>
        <begin position="1797"/>
        <end position="1886"/>
    </location>
</feature>
<feature type="domain" description="SpaA-like prealbumin fold" evidence="5">
    <location>
        <begin position="1150"/>
        <end position="1237"/>
    </location>
</feature>
<dbReference type="Proteomes" id="UP001210809">
    <property type="component" value="Unassembled WGS sequence"/>
</dbReference>
<dbReference type="SUPFAM" id="SSF49478">
    <property type="entry name" value="Cna protein B-type domain"/>
    <property type="match status" value="4"/>
</dbReference>
<keyword evidence="4" id="KW-1133">Transmembrane helix</keyword>
<feature type="transmembrane region" description="Helical" evidence="4">
    <location>
        <begin position="1905"/>
        <end position="1924"/>
    </location>
</feature>
<dbReference type="InterPro" id="IPR013784">
    <property type="entry name" value="Carb-bd-like_fold"/>
</dbReference>
<name>A0AAW6D2P8_9FIRM</name>
<dbReference type="SUPFAM" id="SSF49452">
    <property type="entry name" value="Starch-binding domain-like"/>
    <property type="match status" value="1"/>
</dbReference>
<evidence type="ECO:0000256" key="2">
    <source>
        <dbReference type="ARBA" id="ARBA00022525"/>
    </source>
</evidence>
<feature type="domain" description="SpaA-like prealbumin fold" evidence="5">
    <location>
        <begin position="498"/>
        <end position="568"/>
    </location>
</feature>
<keyword evidence="3" id="KW-0732">Signal</keyword>
<feature type="domain" description="SpaA-like prealbumin fold" evidence="5">
    <location>
        <begin position="596"/>
        <end position="684"/>
    </location>
</feature>
<feature type="domain" description="SpaA-like prealbumin fold" evidence="5">
    <location>
        <begin position="1035"/>
        <end position="1137"/>
    </location>
</feature>
<dbReference type="EMBL" id="JAQLXW010000028">
    <property type="protein sequence ID" value="MDB8004899.1"/>
    <property type="molecule type" value="Genomic_DNA"/>
</dbReference>
<evidence type="ECO:0000256" key="4">
    <source>
        <dbReference type="SAM" id="Phobius"/>
    </source>
</evidence>
<gene>
    <name evidence="6" type="ORF">PNE09_12640</name>
</gene>
<feature type="domain" description="SpaA-like prealbumin fold" evidence="5">
    <location>
        <begin position="1696"/>
        <end position="1782"/>
    </location>
</feature>
<organism evidence="6 7">
    <name type="scientific">[Eubacterium] siraeum</name>
    <dbReference type="NCBI Taxonomy" id="39492"/>
    <lineage>
        <taxon>Bacteria</taxon>
        <taxon>Bacillati</taxon>
        <taxon>Bacillota</taxon>
        <taxon>Clostridia</taxon>
        <taxon>Eubacteriales</taxon>
        <taxon>Oscillospiraceae</taxon>
        <taxon>Oscillospiraceae incertae sedis</taxon>
    </lineage>
</organism>
<evidence type="ECO:0000256" key="3">
    <source>
        <dbReference type="ARBA" id="ARBA00022729"/>
    </source>
</evidence>
<keyword evidence="4" id="KW-0472">Membrane</keyword>
<dbReference type="Gene3D" id="2.60.40.10">
    <property type="entry name" value="Immunoglobulins"/>
    <property type="match status" value="13"/>
</dbReference>
<reference evidence="6" key="1">
    <citation type="submission" date="2023-01" db="EMBL/GenBank/DDBJ databases">
        <title>Human gut microbiome strain richness.</title>
        <authorList>
            <person name="Chen-Liaw A."/>
        </authorList>
    </citation>
    <scope>NUCLEOTIDE SEQUENCE</scope>
    <source>
        <strain evidence="6">1001283st1_G1_1001283B150217_161031</strain>
    </source>
</reference>
<keyword evidence="4" id="KW-0812">Transmembrane</keyword>
<comment type="similarity">
    <text evidence="1">Belongs to the serine-aspartate repeat-containing protein (SDr) family.</text>
</comment>
<evidence type="ECO:0000256" key="1">
    <source>
        <dbReference type="ARBA" id="ARBA00007257"/>
    </source>
</evidence>
<feature type="domain" description="SpaA-like prealbumin fold" evidence="5">
    <location>
        <begin position="1249"/>
        <end position="1338"/>
    </location>
</feature>
<proteinExistence type="inferred from homology"/>
<feature type="domain" description="SpaA-like prealbumin fold" evidence="5">
    <location>
        <begin position="1615"/>
        <end position="1692"/>
    </location>
</feature>
<dbReference type="InterPro" id="IPR041033">
    <property type="entry name" value="SpaA_PFL_dom_1"/>
</dbReference>
<dbReference type="PANTHER" id="PTHR36108">
    <property type="entry name" value="COLOSSIN-B-RELATED"/>
    <property type="match status" value="1"/>
</dbReference>
<evidence type="ECO:0000313" key="7">
    <source>
        <dbReference type="Proteomes" id="UP001210809"/>
    </source>
</evidence>
<protein>
    <submittedName>
        <fullName evidence="6">SpaA isopeptide-forming pilin-related protein</fullName>
    </submittedName>
</protein>
<keyword evidence="2" id="KW-0964">Secreted</keyword>
<sequence length="1931" mass="210463">MKKVIKKLASLLMVTVFVITGTTFQMLAGALSESVINGKQKLYISYYPYSYNFSGSGLGTSIYGQFVKINVGSANGEYAYCMDAEADSGITGTSIFTAEDFNLSDWVKRNYTSNQIKLMKYAAIYTIKNASETKYGYSNEVENIASQIINWTILHNWFNTSSESSVLNVYTANMPSSVASNVKACYNKIKEQILSHKTIPSFAVGKGQTPTPKKMTTNADGTFSITLTDNKNCSSYFDWAKALNNSKYKNYLSITTNSAGKLVIKSTKPIPKSDEFELTAKKTKSKYQNELDTASPVALIVDESQLSGQNAVGYTNTDNDPVTASISLYTDTIGTAQIKKVWQHNNDTSSTKADNSDIYFTIKNSSGSAVKATGKAGSYTYSTSGSVSQFKLNSSNTFLVKSLPAGTYTVYEFGNDGNGIPNYTRKNLSQTVTVTAGGTGTVTFKNTRNTGTGKVIKTWVDTNGNAIAASNNVERNKQIYFRIKNADGKYITVNGTKYSGSYTFTGTSTKATSLYVNPGTGTFTVSDLPTGKYTVYEYGSPDGYSVNRASQTITISRDKTSSVSFVNSEDSGTAQIKKVWLSDTTLSASEKANLEKNVYFTVKDSDGKYIKVTGSAGAYAYAGTQTTANNLKLSGSKFNVSKLPMGTYTVTEINNASGYNPKTQTKTVTIANKGETKSVSFTNKSTPVVVIRKHFSDENNLTEAQLKEQYAKVTVNLQVLGFGGSVSSNPPAGYYVEFTGSNGNYTYKGLSSTKTSATNLKLNENGEMTISFGTNTAPYYLAVIETYSGTDYDVDNRDQRIDLGNGDPNAVIDLDDIELDNQLKTGSVQIDKQFLNENGAIENIPDDKLAEVAFKIKHNGKYLTFTGSNGSYTYKGENNTGTELKLNKATYNFIANELPAREEYTVYEVSGTTGYSFSIDPVTFEVTPNGTVKKVFTNKAMTGTISIVKHSADGVLSGWQFRVTGTAKTGQSYDKTFTTDAKGTITISNIRIGDYKVTEVKTGKTVGYITENSKDLEVKTDTVTTVNIENKPYANIVINKVDSVKGTALSGATFGIYTDAECEIPAQAYTSATDDTLTDAEITESATGKYTCNYLPISSATGTTYYVKELTAPEHYAIDTDVHPVTLKTANSTVAVSNNATSKFYETPLGSVRTTKVDADHPDVLLSGAEFTVYQSDKATVYGKLAETSKGTYQLNEIPAGTYYLRETKAPKYYNIDNTFYQFTISDAGKVVDVSINGNDKFPNAPQKGDIKIVKRSADGVLSGWKFEVSGTALNGTPVATKTYTTDAKGEINISNLLIGTYTVKEVKDGKTVGYITPANQTIEVKSNATTTATFENKPFGHIVINKVDAKTGEKVTGATFGIYTDSTCKTVAKAYKSDTDSTLVNAEIIETATGVYTCNNLPISSATGTTYYVKELTAPEGYYLDTDVHPVTLKTANATVSVSNEIGKSDFKEYPYGHGAVIKEWKLDNSTADMTADEIAQMKAELEKSLYFTVKDSNGKYITATGADGVYTYNGESTTEFRYVLKNSTFTIAELPTGDYTITEYSTLLDYTIKSENPVKITVVRNQTATATFVNERDTGNASIIKKWTNPNGLTTAQKAELEKNVYFTVKNADGAYLKAVSKNGKYVYNGSQTAEARFMLTNGKFELTELPTGKYTITEINNAEGYLPKTQVKTITVTKDATASAEFVNKVIVGNVTLTKVDEDYPENKLTGAVFTVYKSDKKTVVGTLKETETGVYSLEGLVYGDYYVQETKAPEYFVRDVNFYYFEIVNDGETVEVSNDELGKGTFINSPQKGEIKIVKTSYDNKVEGIHFEVTGKTYTGQTFKKTYTTDKNGIIRINDLRAGEYNIHEVNDEASAGYLLPEDKQLTIDRDGAMLVAEMHNSKLPDNPPTGASEDSFTQTAVIIISMVMMSAAVVLVFPLSKRKRKR</sequence>
<comment type="caution">
    <text evidence="6">The sequence shown here is derived from an EMBL/GenBank/DDBJ whole genome shotgun (WGS) entry which is preliminary data.</text>
</comment>
<evidence type="ECO:0000259" key="5">
    <source>
        <dbReference type="Pfam" id="PF17802"/>
    </source>
</evidence>
<dbReference type="GO" id="GO:0030246">
    <property type="term" value="F:carbohydrate binding"/>
    <property type="evidence" value="ECO:0007669"/>
    <property type="project" value="InterPro"/>
</dbReference>
<accession>A0AAW6D2P8</accession>
<dbReference type="InterPro" id="IPR013783">
    <property type="entry name" value="Ig-like_fold"/>
</dbReference>
<dbReference type="PANTHER" id="PTHR36108:SF13">
    <property type="entry name" value="COLOSSIN-B-RELATED"/>
    <property type="match status" value="1"/>
</dbReference>
<feature type="domain" description="SpaA-like prealbumin fold" evidence="5">
    <location>
        <begin position="1341"/>
        <end position="1445"/>
    </location>
</feature>